<dbReference type="EMBL" id="JAIWYP010000008">
    <property type="protein sequence ID" value="KAH3789172.1"/>
    <property type="molecule type" value="Genomic_DNA"/>
</dbReference>
<gene>
    <name evidence="3" type="ORF">DPMN_167344</name>
</gene>
<keyword evidence="4" id="KW-1185">Reference proteome</keyword>
<evidence type="ECO:0000256" key="1">
    <source>
        <dbReference type="SAM" id="Coils"/>
    </source>
</evidence>
<comment type="caution">
    <text evidence="3">The sequence shown here is derived from an EMBL/GenBank/DDBJ whole genome shotgun (WGS) entry which is preliminary data.</text>
</comment>
<feature type="compositionally biased region" description="Basic and acidic residues" evidence="2">
    <location>
        <begin position="68"/>
        <end position="85"/>
    </location>
</feature>
<sequence>MFNKSVGAMTIYAIYFYIDYYCYKVVIFLRSEVDPEGDESQDMTIDGEHLQRHQIRRDHQSIKRKGKLNAEKTRKKEVKKRHDEPVPSKKFFDIERNTNLGRRNVKTRGIQTSTCAFDEHRQLQIEFQKVLKRKEECEHHMSKRAKQYSTLQEKKLFFEQKCLKLTDEISSNYRRYEDEKLELQRKCTELTSLVQLLKRLTSQADEKTALFRTKVDELQQKLDSKRNELQQLNEDLQNKAKILEQEKSKSALQKAKLLEENIVIEKQSKKWKNEADDFRRKYQDIMEPLEAVFTDPKGILEMSLHLMQISELLSRYKNEDHSLAKTETE</sequence>
<evidence type="ECO:0000256" key="2">
    <source>
        <dbReference type="SAM" id="MobiDB-lite"/>
    </source>
</evidence>
<feature type="compositionally biased region" description="Basic and acidic residues" evidence="2">
    <location>
        <begin position="46"/>
        <end position="61"/>
    </location>
</feature>
<protein>
    <submittedName>
        <fullName evidence="3">Uncharacterized protein</fullName>
    </submittedName>
</protein>
<evidence type="ECO:0000313" key="4">
    <source>
        <dbReference type="Proteomes" id="UP000828390"/>
    </source>
</evidence>
<proteinExistence type="predicted"/>
<accession>A0A9D4IYH6</accession>
<reference evidence="3" key="1">
    <citation type="journal article" date="2019" name="bioRxiv">
        <title>The Genome of the Zebra Mussel, Dreissena polymorpha: A Resource for Invasive Species Research.</title>
        <authorList>
            <person name="McCartney M.A."/>
            <person name="Auch B."/>
            <person name="Kono T."/>
            <person name="Mallez S."/>
            <person name="Zhang Y."/>
            <person name="Obille A."/>
            <person name="Becker A."/>
            <person name="Abrahante J.E."/>
            <person name="Garbe J."/>
            <person name="Badalamenti J.P."/>
            <person name="Herman A."/>
            <person name="Mangelson H."/>
            <person name="Liachko I."/>
            <person name="Sullivan S."/>
            <person name="Sone E.D."/>
            <person name="Koren S."/>
            <person name="Silverstein K.A.T."/>
            <person name="Beckman K.B."/>
            <person name="Gohl D.M."/>
        </authorList>
    </citation>
    <scope>NUCLEOTIDE SEQUENCE</scope>
    <source>
        <strain evidence="3">Duluth1</strain>
        <tissue evidence="3">Whole animal</tissue>
    </source>
</reference>
<organism evidence="3 4">
    <name type="scientific">Dreissena polymorpha</name>
    <name type="common">Zebra mussel</name>
    <name type="synonym">Mytilus polymorpha</name>
    <dbReference type="NCBI Taxonomy" id="45954"/>
    <lineage>
        <taxon>Eukaryota</taxon>
        <taxon>Metazoa</taxon>
        <taxon>Spiralia</taxon>
        <taxon>Lophotrochozoa</taxon>
        <taxon>Mollusca</taxon>
        <taxon>Bivalvia</taxon>
        <taxon>Autobranchia</taxon>
        <taxon>Heteroconchia</taxon>
        <taxon>Euheterodonta</taxon>
        <taxon>Imparidentia</taxon>
        <taxon>Neoheterodontei</taxon>
        <taxon>Myida</taxon>
        <taxon>Dreissenoidea</taxon>
        <taxon>Dreissenidae</taxon>
        <taxon>Dreissena</taxon>
    </lineage>
</organism>
<name>A0A9D4IYH6_DREPO</name>
<keyword evidence="1" id="KW-0175">Coiled coil</keyword>
<feature type="region of interest" description="Disordered" evidence="2">
    <location>
        <begin position="38"/>
        <end position="85"/>
    </location>
</feature>
<dbReference type="Proteomes" id="UP000828390">
    <property type="component" value="Unassembled WGS sequence"/>
</dbReference>
<dbReference type="AlphaFoldDB" id="A0A9D4IYH6"/>
<feature type="coiled-coil region" evidence="1">
    <location>
        <begin position="166"/>
        <end position="260"/>
    </location>
</feature>
<evidence type="ECO:0000313" key="3">
    <source>
        <dbReference type="EMBL" id="KAH3789172.1"/>
    </source>
</evidence>
<reference evidence="3" key="2">
    <citation type="submission" date="2020-11" db="EMBL/GenBank/DDBJ databases">
        <authorList>
            <person name="McCartney M.A."/>
            <person name="Auch B."/>
            <person name="Kono T."/>
            <person name="Mallez S."/>
            <person name="Becker A."/>
            <person name="Gohl D.M."/>
            <person name="Silverstein K.A.T."/>
            <person name="Koren S."/>
            <person name="Bechman K.B."/>
            <person name="Herman A."/>
            <person name="Abrahante J.E."/>
            <person name="Garbe J."/>
        </authorList>
    </citation>
    <scope>NUCLEOTIDE SEQUENCE</scope>
    <source>
        <strain evidence="3">Duluth1</strain>
        <tissue evidence="3">Whole animal</tissue>
    </source>
</reference>